<proteinExistence type="predicted"/>
<organism evidence="1">
    <name type="scientific">Timema poppense</name>
    <name type="common">Walking stick</name>
    <dbReference type="NCBI Taxonomy" id="170557"/>
    <lineage>
        <taxon>Eukaryota</taxon>
        <taxon>Metazoa</taxon>
        <taxon>Ecdysozoa</taxon>
        <taxon>Arthropoda</taxon>
        <taxon>Hexapoda</taxon>
        <taxon>Insecta</taxon>
        <taxon>Pterygota</taxon>
        <taxon>Neoptera</taxon>
        <taxon>Polyneoptera</taxon>
        <taxon>Phasmatodea</taxon>
        <taxon>Timematodea</taxon>
        <taxon>Timematoidea</taxon>
        <taxon>Timematidae</taxon>
        <taxon>Timema</taxon>
    </lineage>
</organism>
<reference evidence="1" key="1">
    <citation type="submission" date="2020-11" db="EMBL/GenBank/DDBJ databases">
        <authorList>
            <person name="Tran Van P."/>
        </authorList>
    </citation>
    <scope>NUCLEOTIDE SEQUENCE</scope>
</reference>
<accession>A0A7R9GWR2</accession>
<evidence type="ECO:0000313" key="1">
    <source>
        <dbReference type="EMBL" id="CAD7399067.1"/>
    </source>
</evidence>
<gene>
    <name evidence="1" type="ORF">TPSB3V08_LOCUS2001</name>
</gene>
<protein>
    <submittedName>
        <fullName evidence="1">Uncharacterized protein</fullName>
    </submittedName>
</protein>
<dbReference type="AlphaFoldDB" id="A0A7R9GWR2"/>
<sequence>MWRATQGSEYRAKSGKIGQACNGALVNTSDTDYVNKFHSHVGVCRVLKEQPVLSEDTLVTETSGRFLEGMSSDYKPYEIIHPFLSSSTPKDNEIIHSPPSSSTPKDHELRHVLAGSLKWLNEWETKVHQGKIRKEQCLTKVTADGLKVVCNMPRVYEYGPLTHQYSKLNERCLLRMLLWLVLCMYSSPMASLVLTDSSQLTSDSQHLASGVTRLCHYGNVVLRPTRVGRGRRKLGKIVTATQSNDFDECKDFI</sequence>
<name>A0A7R9GWR2_TIMPO</name>
<dbReference type="EMBL" id="OD000734">
    <property type="protein sequence ID" value="CAD7399067.1"/>
    <property type="molecule type" value="Genomic_DNA"/>
</dbReference>